<evidence type="ECO:0000313" key="2">
    <source>
        <dbReference type="Proteomes" id="UP000664940"/>
    </source>
</evidence>
<accession>A0A834A7D4</accession>
<proteinExistence type="predicted"/>
<organism evidence="1 2">
    <name type="scientific">Phyllostomus discolor</name>
    <name type="common">pale spear-nosed bat</name>
    <dbReference type="NCBI Taxonomy" id="89673"/>
    <lineage>
        <taxon>Eukaryota</taxon>
        <taxon>Metazoa</taxon>
        <taxon>Chordata</taxon>
        <taxon>Craniata</taxon>
        <taxon>Vertebrata</taxon>
        <taxon>Euteleostomi</taxon>
        <taxon>Mammalia</taxon>
        <taxon>Eutheria</taxon>
        <taxon>Laurasiatheria</taxon>
        <taxon>Chiroptera</taxon>
        <taxon>Yangochiroptera</taxon>
        <taxon>Phyllostomidae</taxon>
        <taxon>Phyllostominae</taxon>
        <taxon>Phyllostomus</taxon>
    </lineage>
</organism>
<dbReference type="EMBL" id="JABVXQ010000005">
    <property type="protein sequence ID" value="KAF6109782.1"/>
    <property type="molecule type" value="Genomic_DNA"/>
</dbReference>
<gene>
    <name evidence="1" type="ORF">HJG60_010985</name>
</gene>
<dbReference type="Proteomes" id="UP000664940">
    <property type="component" value="Unassembled WGS sequence"/>
</dbReference>
<dbReference type="AlphaFoldDB" id="A0A834A7D4"/>
<reference evidence="1 2" key="1">
    <citation type="journal article" date="2020" name="Nature">
        <title>Six reference-quality genomes reveal evolution of bat adaptations.</title>
        <authorList>
            <person name="Jebb D."/>
            <person name="Huang Z."/>
            <person name="Pippel M."/>
            <person name="Hughes G.M."/>
            <person name="Lavrichenko K."/>
            <person name="Devanna P."/>
            <person name="Winkler S."/>
            <person name="Jermiin L.S."/>
            <person name="Skirmuntt E.C."/>
            <person name="Katzourakis A."/>
            <person name="Burkitt-Gray L."/>
            <person name="Ray D.A."/>
            <person name="Sullivan K.A.M."/>
            <person name="Roscito J.G."/>
            <person name="Kirilenko B.M."/>
            <person name="Davalos L.M."/>
            <person name="Corthals A.P."/>
            <person name="Power M.L."/>
            <person name="Jones G."/>
            <person name="Ransome R.D."/>
            <person name="Dechmann D.K.N."/>
            <person name="Locatelli A.G."/>
            <person name="Puechmaille S.J."/>
            <person name="Fedrigo O."/>
            <person name="Jarvis E.D."/>
            <person name="Hiller M."/>
            <person name="Vernes S.C."/>
            <person name="Myers E.W."/>
            <person name="Teeling E.C."/>
        </authorList>
    </citation>
    <scope>NUCLEOTIDE SEQUENCE [LARGE SCALE GENOMIC DNA]</scope>
    <source>
        <strain evidence="1">Bat1K_MPI-CBG_1</strain>
    </source>
</reference>
<sequence>MERERQAGAENLHRAQLSLEGAWRREVGGDSTVHRSPRSPTVTSTGRTWGALRLPSLKPLPCLKVVLLKGRASSPLFSREIPSFFRSHWRRGDCCLGQGCQNWQIRIQNAHLNLNFKSHIIFSVSISQILHGI</sequence>
<protein>
    <submittedName>
        <fullName evidence="1">Uncharacterized protein</fullName>
    </submittedName>
</protein>
<name>A0A834A7D4_9CHIR</name>
<evidence type="ECO:0000313" key="1">
    <source>
        <dbReference type="EMBL" id="KAF6109782.1"/>
    </source>
</evidence>
<comment type="caution">
    <text evidence="1">The sequence shown here is derived from an EMBL/GenBank/DDBJ whole genome shotgun (WGS) entry which is preliminary data.</text>
</comment>